<organism evidence="2 3">
    <name type="scientific">Steccherinum ochraceum</name>
    <dbReference type="NCBI Taxonomy" id="92696"/>
    <lineage>
        <taxon>Eukaryota</taxon>
        <taxon>Fungi</taxon>
        <taxon>Dikarya</taxon>
        <taxon>Basidiomycota</taxon>
        <taxon>Agaricomycotina</taxon>
        <taxon>Agaricomycetes</taxon>
        <taxon>Polyporales</taxon>
        <taxon>Steccherinaceae</taxon>
        <taxon>Steccherinum</taxon>
    </lineage>
</organism>
<dbReference type="Proteomes" id="UP000292702">
    <property type="component" value="Unassembled WGS sequence"/>
</dbReference>
<feature type="non-terminal residue" evidence="2">
    <location>
        <position position="120"/>
    </location>
</feature>
<dbReference type="EMBL" id="RWJN01000522">
    <property type="protein sequence ID" value="TCD60955.1"/>
    <property type="molecule type" value="Genomic_DNA"/>
</dbReference>
<feature type="region of interest" description="Disordered" evidence="1">
    <location>
        <begin position="49"/>
        <end position="71"/>
    </location>
</feature>
<gene>
    <name evidence="2" type="ORF">EIP91_009251</name>
</gene>
<evidence type="ECO:0000256" key="1">
    <source>
        <dbReference type="SAM" id="MobiDB-lite"/>
    </source>
</evidence>
<protein>
    <submittedName>
        <fullName evidence="2">Uncharacterized protein</fullName>
    </submittedName>
</protein>
<comment type="caution">
    <text evidence="2">The sequence shown here is derived from an EMBL/GenBank/DDBJ whole genome shotgun (WGS) entry which is preliminary data.</text>
</comment>
<feature type="region of interest" description="Disordered" evidence="1">
    <location>
        <begin position="101"/>
        <end position="120"/>
    </location>
</feature>
<name>A0A4R0R7A4_9APHY</name>
<feature type="compositionally biased region" description="Low complexity" evidence="1">
    <location>
        <begin position="101"/>
        <end position="112"/>
    </location>
</feature>
<proteinExistence type="predicted"/>
<keyword evidence="3" id="KW-1185">Reference proteome</keyword>
<evidence type="ECO:0000313" key="2">
    <source>
        <dbReference type="EMBL" id="TCD60955.1"/>
    </source>
</evidence>
<reference evidence="2 3" key="1">
    <citation type="submission" date="2018-11" db="EMBL/GenBank/DDBJ databases">
        <title>Genome assembly of Steccherinum ochraceum LE-BIN_3174, the white-rot fungus of the Steccherinaceae family (The Residual Polyporoid clade, Polyporales, Basidiomycota).</title>
        <authorList>
            <person name="Fedorova T.V."/>
            <person name="Glazunova O.A."/>
            <person name="Landesman E.O."/>
            <person name="Moiseenko K.V."/>
            <person name="Psurtseva N.V."/>
            <person name="Savinova O.S."/>
            <person name="Shakhova N.V."/>
            <person name="Tyazhelova T.V."/>
            <person name="Vasina D.V."/>
        </authorList>
    </citation>
    <scope>NUCLEOTIDE SEQUENCE [LARGE SCALE GENOMIC DNA]</scope>
    <source>
        <strain evidence="2 3">LE-BIN_3174</strain>
    </source>
</reference>
<feature type="compositionally biased region" description="Low complexity" evidence="1">
    <location>
        <begin position="50"/>
        <end position="71"/>
    </location>
</feature>
<accession>A0A4R0R7A4</accession>
<sequence>MNPHSDSLEDDDVDVSDLLNDLTVHLKQDKQRLQHDRKLCARVSCPAPFAASTSQRSWSSSATTALSSSSIEQPQSISGSAAYASNTDCTVYCFTTSSSRIASTSASSTSSSVHSPEFLQ</sequence>
<evidence type="ECO:0000313" key="3">
    <source>
        <dbReference type="Proteomes" id="UP000292702"/>
    </source>
</evidence>
<dbReference type="AlphaFoldDB" id="A0A4R0R7A4"/>